<keyword evidence="3" id="KW-1185">Reference proteome</keyword>
<evidence type="ECO:0000313" key="2">
    <source>
        <dbReference type="EMBL" id="KNC24944.1"/>
    </source>
</evidence>
<feature type="region of interest" description="Disordered" evidence="1">
    <location>
        <begin position="36"/>
        <end position="64"/>
    </location>
</feature>
<organism evidence="2 3">
    <name type="scientific">Lucilia cuprina</name>
    <name type="common">Green bottle fly</name>
    <name type="synonym">Australian sheep blowfly</name>
    <dbReference type="NCBI Taxonomy" id="7375"/>
    <lineage>
        <taxon>Eukaryota</taxon>
        <taxon>Metazoa</taxon>
        <taxon>Ecdysozoa</taxon>
        <taxon>Arthropoda</taxon>
        <taxon>Hexapoda</taxon>
        <taxon>Insecta</taxon>
        <taxon>Pterygota</taxon>
        <taxon>Neoptera</taxon>
        <taxon>Endopterygota</taxon>
        <taxon>Diptera</taxon>
        <taxon>Brachycera</taxon>
        <taxon>Muscomorpha</taxon>
        <taxon>Oestroidea</taxon>
        <taxon>Calliphoridae</taxon>
        <taxon>Luciliinae</taxon>
        <taxon>Lucilia</taxon>
    </lineage>
</organism>
<name>A0A0L0C0J2_LUCCU</name>
<comment type="caution">
    <text evidence="2">The sequence shown here is derived from an EMBL/GenBank/DDBJ whole genome shotgun (WGS) entry which is preliminary data.</text>
</comment>
<accession>A0A0L0C0J2</accession>
<gene>
    <name evidence="2" type="ORF">FF38_08705</name>
</gene>
<sequence length="211" mass="24583">MKVIDFKSNTKFPTLQLEFFQGSNYFQQHVVNRRNAIKNGHDRNDDVDDENDGDDGGGDDDDRPVADHQLLLLHQYHHVLDHLHRLHEHDAPHHLPLRRQSHQHRLHHDDANDVADCVPPLQHHNFAIHLNAVTVTKIVIYTERNHLPLTEASMATEQLSTRPKPDHRLLFPNSPPPWAFHHNSEESHALNPLLNFCTIEWPSIEQHHAFY</sequence>
<dbReference type="Proteomes" id="UP000037069">
    <property type="component" value="Unassembled WGS sequence"/>
</dbReference>
<protein>
    <submittedName>
        <fullName evidence="2">Uncharacterized protein</fullName>
    </submittedName>
</protein>
<reference evidence="2 3" key="1">
    <citation type="journal article" date="2015" name="Nat. Commun.">
        <title>Lucilia cuprina genome unlocks parasitic fly biology to underpin future interventions.</title>
        <authorList>
            <person name="Anstead C.A."/>
            <person name="Korhonen P.K."/>
            <person name="Young N.D."/>
            <person name="Hall R.S."/>
            <person name="Jex A.R."/>
            <person name="Murali S.C."/>
            <person name="Hughes D.S."/>
            <person name="Lee S.F."/>
            <person name="Perry T."/>
            <person name="Stroehlein A.J."/>
            <person name="Ansell B.R."/>
            <person name="Breugelmans B."/>
            <person name="Hofmann A."/>
            <person name="Qu J."/>
            <person name="Dugan S."/>
            <person name="Lee S.L."/>
            <person name="Chao H."/>
            <person name="Dinh H."/>
            <person name="Han Y."/>
            <person name="Doddapaneni H.V."/>
            <person name="Worley K.C."/>
            <person name="Muzny D.M."/>
            <person name="Ioannidis P."/>
            <person name="Waterhouse R.M."/>
            <person name="Zdobnov E.M."/>
            <person name="James P.J."/>
            <person name="Bagnall N.H."/>
            <person name="Kotze A.C."/>
            <person name="Gibbs R.A."/>
            <person name="Richards S."/>
            <person name="Batterham P."/>
            <person name="Gasser R.B."/>
        </authorList>
    </citation>
    <scope>NUCLEOTIDE SEQUENCE [LARGE SCALE GENOMIC DNA]</scope>
    <source>
        <strain evidence="2 3">LS</strain>
        <tissue evidence="2">Full body</tissue>
    </source>
</reference>
<feature type="compositionally biased region" description="Acidic residues" evidence="1">
    <location>
        <begin position="45"/>
        <end position="62"/>
    </location>
</feature>
<dbReference type="EMBL" id="JRES01001162">
    <property type="protein sequence ID" value="KNC24944.1"/>
    <property type="molecule type" value="Genomic_DNA"/>
</dbReference>
<evidence type="ECO:0000256" key="1">
    <source>
        <dbReference type="SAM" id="MobiDB-lite"/>
    </source>
</evidence>
<proteinExistence type="predicted"/>
<dbReference type="AlphaFoldDB" id="A0A0L0C0J2"/>
<evidence type="ECO:0000313" key="3">
    <source>
        <dbReference type="Proteomes" id="UP000037069"/>
    </source>
</evidence>